<dbReference type="InterPro" id="IPR053176">
    <property type="entry name" value="T6SS_TssE1-like"/>
</dbReference>
<feature type="domain" description="IraD/Gp25-like" evidence="1">
    <location>
        <begin position="37"/>
        <end position="137"/>
    </location>
</feature>
<keyword evidence="3" id="KW-1185">Reference proteome</keyword>
<organism evidence="2 3">
    <name type="scientific">Nitrospirillum viridazoti CBAmc</name>
    <dbReference type="NCBI Taxonomy" id="1441467"/>
    <lineage>
        <taxon>Bacteria</taxon>
        <taxon>Pseudomonadati</taxon>
        <taxon>Pseudomonadota</taxon>
        <taxon>Alphaproteobacteria</taxon>
        <taxon>Rhodospirillales</taxon>
        <taxon>Azospirillaceae</taxon>
        <taxon>Nitrospirillum</taxon>
        <taxon>Nitrospirillum viridazoti</taxon>
    </lineage>
</organism>
<dbReference type="PANTHER" id="PTHR38595:SF1">
    <property type="entry name" value="TYPE VI SECRETION SYSTEM COMPONENT TSSE1"/>
    <property type="match status" value="1"/>
</dbReference>
<sequence>MPAQQPATIVPSVLDRLIQPVEGPAVRSLGWNAALSQLKNSIRRDLEAMLNTRRRPGKLGNDVGELHRSPLQYGIPDFTAMSMAAPERQAAFGRALEVAIREFEPRLSSVAVTLLNGGRNLDRTLRFRVEAVIRLDPSPEPIVFESVLDPVSQTFLIKGDPHA</sequence>
<dbReference type="SUPFAM" id="SSF160719">
    <property type="entry name" value="gpW/gp25-like"/>
    <property type="match status" value="1"/>
</dbReference>
<dbReference type="EMBL" id="CP022113">
    <property type="protein sequence ID" value="ASG25152.1"/>
    <property type="molecule type" value="Genomic_DNA"/>
</dbReference>
<evidence type="ECO:0000313" key="2">
    <source>
        <dbReference type="EMBL" id="ASG25152.1"/>
    </source>
</evidence>
<proteinExistence type="predicted"/>
<name>A0A248K2J2_9PROT</name>
<dbReference type="Proteomes" id="UP000197153">
    <property type="component" value="Chromosome 4"/>
</dbReference>
<accession>A0A248K2J2</accession>
<dbReference type="InterPro" id="IPR007048">
    <property type="entry name" value="IraD/Gp25-like"/>
</dbReference>
<dbReference type="KEGG" id="nao:Y958_29765"/>
<protein>
    <submittedName>
        <fullName evidence="2">Type VI secretion system lysozyme-like protein</fullName>
    </submittedName>
</protein>
<dbReference type="NCBIfam" id="TIGR03357">
    <property type="entry name" value="VI_zyme"/>
    <property type="match status" value="1"/>
</dbReference>
<dbReference type="PANTHER" id="PTHR38595">
    <property type="entry name" value="CYTOPLASMIC PROTEIN-RELATED"/>
    <property type="match status" value="1"/>
</dbReference>
<evidence type="ECO:0000259" key="1">
    <source>
        <dbReference type="Pfam" id="PF04965"/>
    </source>
</evidence>
<dbReference type="InterPro" id="IPR017737">
    <property type="entry name" value="TssE1-like"/>
</dbReference>
<dbReference type="RefSeq" id="WP_004273669.1">
    <property type="nucleotide sequence ID" value="NZ_CP022113.1"/>
</dbReference>
<reference evidence="2 3" key="1">
    <citation type="submission" date="2017-06" db="EMBL/GenBank/DDBJ databases">
        <title>Complete genome sequence of Nitrospirillum amazonense strain CBAmC, an endophytic nitrogen-fixing and plant growth-promoting bacterium, isolated from sugarcane.</title>
        <authorList>
            <person name="Schwab S."/>
            <person name="dos Santos Teixeira K.R."/>
            <person name="Simoes Araujo J.L."/>
            <person name="Soares Vidal M."/>
            <person name="Borges de Freitas H.R."/>
            <person name="Rivello Crivelaro A.L."/>
            <person name="Bueno de Camargo Nunes A."/>
            <person name="dos Santos C.M."/>
            <person name="Palmeira da Silva Rosa D."/>
            <person name="da Silva Padilha D."/>
            <person name="da Silva E."/>
            <person name="Araujo Terra L."/>
            <person name="Soares Mendes V."/>
            <person name="Farinelli L."/>
            <person name="Magalhaes Cruz L."/>
            <person name="Baldani J.I."/>
        </authorList>
    </citation>
    <scope>NUCLEOTIDE SEQUENCE [LARGE SCALE GENOMIC DNA]</scope>
    <source>
        <strain evidence="2 3">CBAmC</strain>
    </source>
</reference>
<dbReference type="AlphaFoldDB" id="A0A248K2J2"/>
<evidence type="ECO:0000313" key="3">
    <source>
        <dbReference type="Proteomes" id="UP000197153"/>
    </source>
</evidence>
<gene>
    <name evidence="2" type="ORF">Y958_29765</name>
</gene>
<dbReference type="Pfam" id="PF04965">
    <property type="entry name" value="GPW_gp25"/>
    <property type="match status" value="1"/>
</dbReference>
<dbReference type="Gene3D" id="3.10.450.40">
    <property type="match status" value="1"/>
</dbReference>